<feature type="transmembrane region" description="Helical" evidence="1">
    <location>
        <begin position="78"/>
        <end position="95"/>
    </location>
</feature>
<name>Q2JF40_FRACC</name>
<keyword evidence="1" id="KW-1133">Transmembrane helix</keyword>
<evidence type="ECO:0008006" key="4">
    <source>
        <dbReference type="Google" id="ProtNLM"/>
    </source>
</evidence>
<dbReference type="STRING" id="106370.Francci3_0718"/>
<protein>
    <recommendedName>
        <fullName evidence="4">Glycosyltransferase RgtA/B/C/D-like domain-containing protein</fullName>
    </recommendedName>
</protein>
<proteinExistence type="predicted"/>
<evidence type="ECO:0000313" key="2">
    <source>
        <dbReference type="EMBL" id="ABD10102.1"/>
    </source>
</evidence>
<feature type="transmembrane region" description="Helical" evidence="1">
    <location>
        <begin position="363"/>
        <end position="383"/>
    </location>
</feature>
<accession>Q2JF40</accession>
<dbReference type="KEGG" id="fra:Francci3_0718"/>
<feature type="transmembrane region" description="Helical" evidence="1">
    <location>
        <begin position="429"/>
        <end position="452"/>
    </location>
</feature>
<reference evidence="2 3" key="1">
    <citation type="journal article" date="2007" name="Genome Res.">
        <title>Genome characteristics of facultatively symbiotic Frankia sp. strains reflect host range and host plant biogeography.</title>
        <authorList>
            <person name="Normand P."/>
            <person name="Lapierre P."/>
            <person name="Tisa L.S."/>
            <person name="Gogarten J.P."/>
            <person name="Alloisio N."/>
            <person name="Bagnarol E."/>
            <person name="Bassi C.A."/>
            <person name="Berry A.M."/>
            <person name="Bickhart D.M."/>
            <person name="Choisne N."/>
            <person name="Couloux A."/>
            <person name="Cournoyer B."/>
            <person name="Cruveiller S."/>
            <person name="Daubin V."/>
            <person name="Demange N."/>
            <person name="Francino M.P."/>
            <person name="Goltsman E."/>
            <person name="Huang Y."/>
            <person name="Kopp O.R."/>
            <person name="Labarre L."/>
            <person name="Lapidus A."/>
            <person name="Lavire C."/>
            <person name="Marechal J."/>
            <person name="Martinez M."/>
            <person name="Mastronunzio J.E."/>
            <person name="Mullin B.C."/>
            <person name="Niemann J."/>
            <person name="Pujic P."/>
            <person name="Rawnsley T."/>
            <person name="Rouy Z."/>
            <person name="Schenowitz C."/>
            <person name="Sellstedt A."/>
            <person name="Tavares F."/>
            <person name="Tomkins J.P."/>
            <person name="Vallenet D."/>
            <person name="Valverde C."/>
            <person name="Wall L.G."/>
            <person name="Wang Y."/>
            <person name="Medigue C."/>
            <person name="Benson D.R."/>
        </authorList>
    </citation>
    <scope>NUCLEOTIDE SEQUENCE [LARGE SCALE GENOMIC DNA]</scope>
    <source>
        <strain evidence="3">DSM 45818 / CECT 9043 / CcI3</strain>
    </source>
</reference>
<keyword evidence="3" id="KW-1185">Reference proteome</keyword>
<feature type="transmembrane region" description="Helical" evidence="1">
    <location>
        <begin position="404"/>
        <end position="423"/>
    </location>
</feature>
<dbReference type="eggNOG" id="COG1807">
    <property type="taxonomic scope" value="Bacteria"/>
</dbReference>
<evidence type="ECO:0000313" key="3">
    <source>
        <dbReference type="Proteomes" id="UP000001937"/>
    </source>
</evidence>
<organism evidence="2 3">
    <name type="scientific">Frankia casuarinae (strain DSM 45818 / CECT 9043 / HFP020203 / CcI3)</name>
    <dbReference type="NCBI Taxonomy" id="106370"/>
    <lineage>
        <taxon>Bacteria</taxon>
        <taxon>Bacillati</taxon>
        <taxon>Actinomycetota</taxon>
        <taxon>Actinomycetes</taxon>
        <taxon>Frankiales</taxon>
        <taxon>Frankiaceae</taxon>
        <taxon>Frankia</taxon>
    </lineage>
</organism>
<feature type="transmembrane region" description="Helical" evidence="1">
    <location>
        <begin position="48"/>
        <end position="71"/>
    </location>
</feature>
<dbReference type="AlphaFoldDB" id="Q2JF40"/>
<dbReference type="RefSeq" id="WP_011435171.1">
    <property type="nucleotide sequence ID" value="NC_007777.1"/>
</dbReference>
<keyword evidence="1" id="KW-0812">Transmembrane</keyword>
<keyword evidence="1" id="KW-0472">Membrane</keyword>
<evidence type="ECO:0000256" key="1">
    <source>
        <dbReference type="SAM" id="Phobius"/>
    </source>
</evidence>
<gene>
    <name evidence="2" type="ordered locus">Francci3_0718</name>
</gene>
<feature type="transmembrane region" description="Helical" evidence="1">
    <location>
        <begin position="151"/>
        <end position="168"/>
    </location>
</feature>
<feature type="transmembrane region" description="Helical" evidence="1">
    <location>
        <begin position="180"/>
        <end position="201"/>
    </location>
</feature>
<sequence length="470" mass="49472">MIVTYPPALMYLGDSAAYLDQAWRDIWPGDWRPSGYPMFLRILDGQAHLTRVVVVQHLLTLGAAVALYAVALRVVRRPWLAALAATPALLSPWVLDLGQFVLADSLFGVLVSVGVALLALPGRPRPVACAAAGLLLGAGLCVRTVGYGPLAVGLVVLLGTVVADRRRATSRAGSVAAPRAARPVLAFVLAAAAPILAYSGWSASAGGGFAVSAHSGFFLYGRVAPFADCSALSRADLRTLCDPRPVDERGSPVRYLWPAGSPLRQGHRHIPPGREDLAAEFADEVVRHQPWMLVTTSARYLVGYLSPVRHETTKTSRADTWELPSGVTNVLTPDDPHADDGYFVATEVHNPTAGWLAGYSRLAYAPMPLVGLGLLAGLAAVLLEAVRRVRRSGVTAAWPGLGRLFWLAAGAGLSTLVLSALTSGFDYRYLAAVIGPIGSAAVLGAAGLVAALQSRTAGQRRPPDNSPPDS</sequence>
<dbReference type="Proteomes" id="UP000001937">
    <property type="component" value="Chromosome"/>
</dbReference>
<dbReference type="EMBL" id="CP000249">
    <property type="protein sequence ID" value="ABD10102.1"/>
    <property type="molecule type" value="Genomic_DNA"/>
</dbReference>
<dbReference type="HOGENOM" id="CLU_027789_0_0_11"/>